<sequence>MPRHLSKGGRGGFTLPRKTIRKTPQEVQKAAEQRRKAAAEAAAKAEAAKARAAKLPEGPSKRERKRLARRKQLVAEGKLEETTSDVEELTKLTRHVVLAAKDCQDEVELRAKFRSGGTAGEQSKYFFSTRYRFRYVLAKDGTPVAQVVDKTPWA</sequence>
<protein>
    <submittedName>
        <fullName evidence="2">Uncharacterized protein</fullName>
    </submittedName>
</protein>
<reference evidence="2" key="1">
    <citation type="submission" date="2021-01" db="EMBL/GenBank/DDBJ databases">
        <authorList>
            <person name="Corre E."/>
            <person name="Pelletier E."/>
            <person name="Niang G."/>
            <person name="Scheremetjew M."/>
            <person name="Finn R."/>
            <person name="Kale V."/>
            <person name="Holt S."/>
            <person name="Cochrane G."/>
            <person name="Meng A."/>
            <person name="Brown T."/>
            <person name="Cohen L."/>
        </authorList>
    </citation>
    <scope>NUCLEOTIDE SEQUENCE</scope>
    <source>
        <strain evidence="2">RCC3387</strain>
    </source>
</reference>
<dbReference type="EMBL" id="HBGW01031570">
    <property type="protein sequence ID" value="CAD9552539.1"/>
    <property type="molecule type" value="Transcribed_RNA"/>
</dbReference>
<dbReference type="AlphaFoldDB" id="A0A6V0BZY0"/>
<feature type="region of interest" description="Disordered" evidence="1">
    <location>
        <begin position="1"/>
        <end position="71"/>
    </location>
</feature>
<evidence type="ECO:0000256" key="1">
    <source>
        <dbReference type="SAM" id="MobiDB-lite"/>
    </source>
</evidence>
<organism evidence="2">
    <name type="scientific">Zooxanthella nutricula</name>
    <dbReference type="NCBI Taxonomy" id="1333877"/>
    <lineage>
        <taxon>Eukaryota</taxon>
        <taxon>Sar</taxon>
        <taxon>Alveolata</taxon>
        <taxon>Dinophyceae</taxon>
        <taxon>Peridiniales</taxon>
        <taxon>Peridiniales incertae sedis</taxon>
        <taxon>Zooxanthella</taxon>
    </lineage>
</organism>
<evidence type="ECO:0000313" key="2">
    <source>
        <dbReference type="EMBL" id="CAD9552539.1"/>
    </source>
</evidence>
<proteinExistence type="predicted"/>
<gene>
    <name evidence="2" type="ORF">BRAN1462_LOCUS19940</name>
</gene>
<feature type="compositionally biased region" description="Basic and acidic residues" evidence="1">
    <location>
        <begin position="29"/>
        <end position="38"/>
    </location>
</feature>
<feature type="compositionally biased region" description="Basic residues" evidence="1">
    <location>
        <begin position="62"/>
        <end position="71"/>
    </location>
</feature>
<accession>A0A6V0BZY0</accession>
<name>A0A6V0BZY0_9DINO</name>